<keyword evidence="1" id="KW-0472">Membrane</keyword>
<accession>A0A319DG99</accession>
<keyword evidence="1" id="KW-1133">Transmembrane helix</keyword>
<keyword evidence="3" id="KW-1185">Reference proteome</keyword>
<dbReference type="RefSeq" id="XP_025497358.1">
    <property type="nucleotide sequence ID" value="XM_025639792.1"/>
</dbReference>
<proteinExistence type="predicted"/>
<dbReference type="Proteomes" id="UP000248340">
    <property type="component" value="Unassembled WGS sequence"/>
</dbReference>
<protein>
    <submittedName>
        <fullName evidence="2">Uncharacterized protein</fullName>
    </submittedName>
</protein>
<dbReference type="OrthoDB" id="10468221at2759"/>
<organism evidence="2 3">
    <name type="scientific">Aspergillus uvarum CBS 121591</name>
    <dbReference type="NCBI Taxonomy" id="1448315"/>
    <lineage>
        <taxon>Eukaryota</taxon>
        <taxon>Fungi</taxon>
        <taxon>Dikarya</taxon>
        <taxon>Ascomycota</taxon>
        <taxon>Pezizomycotina</taxon>
        <taxon>Eurotiomycetes</taxon>
        <taxon>Eurotiomycetidae</taxon>
        <taxon>Eurotiales</taxon>
        <taxon>Aspergillaceae</taxon>
        <taxon>Aspergillus</taxon>
        <taxon>Aspergillus subgen. Circumdati</taxon>
    </lineage>
</organism>
<keyword evidence="1" id="KW-0812">Transmembrane</keyword>
<feature type="transmembrane region" description="Helical" evidence="1">
    <location>
        <begin position="69"/>
        <end position="90"/>
    </location>
</feature>
<dbReference type="AlphaFoldDB" id="A0A319DG99"/>
<feature type="transmembrane region" description="Helical" evidence="1">
    <location>
        <begin position="42"/>
        <end position="62"/>
    </location>
</feature>
<evidence type="ECO:0000256" key="1">
    <source>
        <dbReference type="SAM" id="Phobius"/>
    </source>
</evidence>
<dbReference type="GeneID" id="37142534"/>
<evidence type="ECO:0000313" key="3">
    <source>
        <dbReference type="Proteomes" id="UP000248340"/>
    </source>
</evidence>
<reference evidence="2 3" key="1">
    <citation type="submission" date="2016-12" db="EMBL/GenBank/DDBJ databases">
        <title>The genomes of Aspergillus section Nigri reveals drivers in fungal speciation.</title>
        <authorList>
            <consortium name="DOE Joint Genome Institute"/>
            <person name="Vesth T.C."/>
            <person name="Nybo J."/>
            <person name="Theobald S."/>
            <person name="Brandl J."/>
            <person name="Frisvad J.C."/>
            <person name="Nielsen K.F."/>
            <person name="Lyhne E.K."/>
            <person name="Kogle M.E."/>
            <person name="Kuo A."/>
            <person name="Riley R."/>
            <person name="Clum A."/>
            <person name="Nolan M."/>
            <person name="Lipzen A."/>
            <person name="Salamov A."/>
            <person name="Henrissat B."/>
            <person name="Wiebenga A."/>
            <person name="De Vries R.P."/>
            <person name="Grigoriev I.V."/>
            <person name="Mortensen U.H."/>
            <person name="Andersen M.R."/>
            <person name="Baker S.E."/>
        </authorList>
    </citation>
    <scope>NUCLEOTIDE SEQUENCE [LARGE SCALE GENOMIC DNA]</scope>
    <source>
        <strain evidence="2 3">CBS 121591</strain>
    </source>
</reference>
<gene>
    <name evidence="2" type="ORF">BO82DRAFT_4114</name>
</gene>
<feature type="transmembrane region" description="Helical" evidence="1">
    <location>
        <begin position="138"/>
        <end position="160"/>
    </location>
</feature>
<sequence length="218" mass="23879">MQVSTSMHFRVWGAVQQSLLGSLFASDLFPIIHPWLGDSVELSIVVVGPTLFMVATGMAFYFHSPTLGGVLSLTVILLLFCLGLIVGYHGPFSSFELHDSPAWTRSLVILSDKRFGHLEDSIHSRGAWSSADHCGLPLIFLFSFCQACCVLLAPGLHYTWALCSIINLHQISGNEPSTYSRIMALLSTLLTKDRELADRLLYPGRASSRGQILQLLGG</sequence>
<dbReference type="EMBL" id="KZ821674">
    <property type="protein sequence ID" value="PYH87158.1"/>
    <property type="molecule type" value="Genomic_DNA"/>
</dbReference>
<name>A0A319DG99_9EURO</name>
<dbReference type="VEuPathDB" id="FungiDB:BO82DRAFT_4114"/>
<evidence type="ECO:0000313" key="2">
    <source>
        <dbReference type="EMBL" id="PYH87158.1"/>
    </source>
</evidence>